<comment type="caution">
    <text evidence="1">The sequence shown here is derived from an EMBL/GenBank/DDBJ whole genome shotgun (WGS) entry which is preliminary data.</text>
</comment>
<dbReference type="Pfam" id="PF12796">
    <property type="entry name" value="Ank_2"/>
    <property type="match status" value="1"/>
</dbReference>
<dbReference type="KEGG" id="maj:MAA_11527"/>
<protein>
    <recommendedName>
        <fullName evidence="3">Ankyrin repeat-containing domain protein</fullName>
    </recommendedName>
</protein>
<reference evidence="1 2" key="2">
    <citation type="journal article" date="2014" name="Proc. Natl. Acad. Sci. U.S.A.">
        <title>Trajectory and genomic determinants of fungal-pathogen speciation and host adaptation.</title>
        <authorList>
            <person name="Hu X."/>
            <person name="Xiao G."/>
            <person name="Zheng P."/>
            <person name="Shang Y."/>
            <person name="Su Y."/>
            <person name="Zhang X."/>
            <person name="Liu X."/>
            <person name="Zhan S."/>
            <person name="St Leger R.J."/>
            <person name="Wang C."/>
        </authorList>
    </citation>
    <scope>GENOME REANNOTATION</scope>
    <source>
        <strain evidence="2">ARSEF 23 / ATCC MYA-3075</strain>
    </source>
</reference>
<evidence type="ECO:0008006" key="3">
    <source>
        <dbReference type="Google" id="ProtNLM"/>
    </source>
</evidence>
<dbReference type="Gene3D" id="1.25.40.20">
    <property type="entry name" value="Ankyrin repeat-containing domain"/>
    <property type="match status" value="1"/>
</dbReference>
<dbReference type="InterPro" id="IPR036770">
    <property type="entry name" value="Ankyrin_rpt-contain_sf"/>
</dbReference>
<accession>A0A0B2XFY0</accession>
<dbReference type="Proteomes" id="UP000002498">
    <property type="component" value="Unassembled WGS sequence"/>
</dbReference>
<name>A0A0B2XFY0_METRA</name>
<dbReference type="EMBL" id="ADNJ02000009">
    <property type="protein sequence ID" value="KHO10846.1"/>
    <property type="molecule type" value="Genomic_DNA"/>
</dbReference>
<sequence>MRSAELIKLYHDIDGKDALTLAAENGDKELVEFLLRQPGMFVDCAVARGPASAVEMLLTSNDIDFTHYMYGRTGLFLLATVWGQTEIVRLLLKCNDVDVGASLRLA</sequence>
<gene>
    <name evidence="1" type="ORF">MAA_11527</name>
</gene>
<dbReference type="AlphaFoldDB" id="A0A0B2XFY0"/>
<keyword evidence="2" id="KW-1185">Reference proteome</keyword>
<dbReference type="GeneID" id="23632975"/>
<dbReference type="SMART" id="SM00248">
    <property type="entry name" value="ANK"/>
    <property type="match status" value="2"/>
</dbReference>
<evidence type="ECO:0000313" key="2">
    <source>
        <dbReference type="Proteomes" id="UP000002498"/>
    </source>
</evidence>
<evidence type="ECO:0000313" key="1">
    <source>
        <dbReference type="EMBL" id="KHO10846.1"/>
    </source>
</evidence>
<dbReference type="RefSeq" id="XP_011411824.1">
    <property type="nucleotide sequence ID" value="XM_011413522.1"/>
</dbReference>
<dbReference type="OrthoDB" id="194358at2759"/>
<dbReference type="HOGENOM" id="CLU_2223863_0_0_1"/>
<organism evidence="1 2">
    <name type="scientific">Metarhizium robertsii (strain ARSEF 23 / ATCC MYA-3075)</name>
    <name type="common">Metarhizium anisopliae (strain ARSEF 23)</name>
    <dbReference type="NCBI Taxonomy" id="655844"/>
    <lineage>
        <taxon>Eukaryota</taxon>
        <taxon>Fungi</taxon>
        <taxon>Dikarya</taxon>
        <taxon>Ascomycota</taxon>
        <taxon>Pezizomycotina</taxon>
        <taxon>Sordariomycetes</taxon>
        <taxon>Hypocreomycetidae</taxon>
        <taxon>Hypocreales</taxon>
        <taxon>Clavicipitaceae</taxon>
        <taxon>Metarhizium</taxon>
    </lineage>
</organism>
<proteinExistence type="predicted"/>
<dbReference type="SUPFAM" id="SSF48403">
    <property type="entry name" value="Ankyrin repeat"/>
    <property type="match status" value="1"/>
</dbReference>
<reference evidence="1 2" key="1">
    <citation type="journal article" date="2011" name="PLoS Genet.">
        <title>Genome sequencing and comparative transcriptomics of the model entomopathogenic fungi Metarhizium anisopliae and M. acridum.</title>
        <authorList>
            <person name="Gao Q."/>
            <person name="Jin K."/>
            <person name="Ying S.H."/>
            <person name="Zhang Y."/>
            <person name="Xiao G."/>
            <person name="Shang Y."/>
            <person name="Duan Z."/>
            <person name="Hu X."/>
            <person name="Xie X.Q."/>
            <person name="Zhou G."/>
            <person name="Peng G."/>
            <person name="Luo Z."/>
            <person name="Huang W."/>
            <person name="Wang B."/>
            <person name="Fang W."/>
            <person name="Wang S."/>
            <person name="Zhong Y."/>
            <person name="Ma L.J."/>
            <person name="St Leger R.J."/>
            <person name="Zhao G.P."/>
            <person name="Pei Y."/>
            <person name="Feng M.G."/>
            <person name="Xia Y."/>
            <person name="Wang C."/>
        </authorList>
    </citation>
    <scope>NUCLEOTIDE SEQUENCE [LARGE SCALE GENOMIC DNA]</scope>
    <source>
        <strain evidence="2">ARSEF 23 / ATCC MYA-3075</strain>
    </source>
</reference>
<dbReference type="InterPro" id="IPR002110">
    <property type="entry name" value="Ankyrin_rpt"/>
</dbReference>